<keyword evidence="1" id="KW-0472">Membrane</keyword>
<dbReference type="RefSeq" id="WP_074956086.1">
    <property type="nucleotide sequence ID" value="NZ_BJXR01000028.1"/>
</dbReference>
<evidence type="ECO:0000313" key="2">
    <source>
        <dbReference type="EMBL" id="GEN08353.1"/>
    </source>
</evidence>
<dbReference type="Proteomes" id="UP000321514">
    <property type="component" value="Unassembled WGS sequence"/>
</dbReference>
<comment type="caution">
    <text evidence="2">The sequence shown here is derived from an EMBL/GenBank/DDBJ whole genome shotgun (WGS) entry which is preliminary data.</text>
</comment>
<sequence length="247" mass="27353">MKLLKKVLLGTFLLTMVFFLFIGQSWVLQVPFLLAFGWLDFLKSVGPSVTFRWGAIGEALLVAGILAVGSHLFLRWLWRQLQSERAEAGAWRVRWSVSLLLLLVLFFGATMASVGIGHHVGWLMAGREALVRGSWPRWRMERAWNSRGLCLAAVTRLEAGTPLADIPRYLLQDPETREPSENHYVVSRVEPGGETGFLVFARDPLALKSDGGVRCSKSQRPDEVESLDAEAVARWLAGAAPVVGSTP</sequence>
<protein>
    <submittedName>
        <fullName evidence="2">Uncharacterized protein</fullName>
    </submittedName>
</protein>
<organism evidence="2 5">
    <name type="scientific">Myxococcus fulvus</name>
    <dbReference type="NCBI Taxonomy" id="33"/>
    <lineage>
        <taxon>Bacteria</taxon>
        <taxon>Pseudomonadati</taxon>
        <taxon>Myxococcota</taxon>
        <taxon>Myxococcia</taxon>
        <taxon>Myxococcales</taxon>
        <taxon>Cystobacterineae</taxon>
        <taxon>Myxococcaceae</taxon>
        <taxon>Myxococcus</taxon>
    </lineage>
</organism>
<feature type="transmembrane region" description="Helical" evidence="1">
    <location>
        <begin position="99"/>
        <end position="124"/>
    </location>
</feature>
<dbReference type="EMBL" id="BJXR01000028">
    <property type="protein sequence ID" value="GEN08353.1"/>
    <property type="molecule type" value="Genomic_DNA"/>
</dbReference>
<proteinExistence type="predicted"/>
<reference evidence="3 4" key="1">
    <citation type="submission" date="2016-10" db="EMBL/GenBank/DDBJ databases">
        <authorList>
            <person name="Varghese N."/>
            <person name="Submissions S."/>
        </authorList>
    </citation>
    <scope>NUCLEOTIDE SEQUENCE [LARGE SCALE GENOMIC DNA]</scope>
    <source>
        <strain evidence="3 4">DSM 16525</strain>
    </source>
</reference>
<dbReference type="EMBL" id="FOIB01000006">
    <property type="protein sequence ID" value="SEU21065.1"/>
    <property type="molecule type" value="Genomic_DNA"/>
</dbReference>
<keyword evidence="1" id="KW-0812">Transmembrane</keyword>
<evidence type="ECO:0000313" key="3">
    <source>
        <dbReference type="EMBL" id="SEU21065.1"/>
    </source>
</evidence>
<dbReference type="Proteomes" id="UP000183760">
    <property type="component" value="Unassembled WGS sequence"/>
</dbReference>
<gene>
    <name evidence="2" type="ORF">MFU01_33900</name>
    <name evidence="3" type="ORF">SAMN05443572_106222</name>
</gene>
<keyword evidence="4" id="KW-1185">Reference proteome</keyword>
<dbReference type="AlphaFoldDB" id="A0A511T413"/>
<evidence type="ECO:0000313" key="5">
    <source>
        <dbReference type="Proteomes" id="UP000321514"/>
    </source>
</evidence>
<feature type="transmembrane region" description="Helical" evidence="1">
    <location>
        <begin position="12"/>
        <end position="39"/>
    </location>
</feature>
<accession>A0A511T413</accession>
<keyword evidence="1" id="KW-1133">Transmembrane helix</keyword>
<evidence type="ECO:0000313" key="4">
    <source>
        <dbReference type="Proteomes" id="UP000183760"/>
    </source>
</evidence>
<name>A0A511T413_MYXFU</name>
<dbReference type="STRING" id="1334629.MFUL124B02_30225"/>
<feature type="transmembrane region" description="Helical" evidence="1">
    <location>
        <begin position="59"/>
        <end position="78"/>
    </location>
</feature>
<dbReference type="OrthoDB" id="5382405at2"/>
<reference evidence="2 5" key="2">
    <citation type="submission" date="2019-07" db="EMBL/GenBank/DDBJ databases">
        <title>Whole genome shotgun sequence of Myxococcus fulvus NBRC 100333.</title>
        <authorList>
            <person name="Hosoyama A."/>
            <person name="Uohara A."/>
            <person name="Ohji S."/>
            <person name="Ichikawa N."/>
        </authorList>
    </citation>
    <scope>NUCLEOTIDE SEQUENCE [LARGE SCALE GENOMIC DNA]</scope>
    <source>
        <strain evidence="2 5">NBRC 100333</strain>
    </source>
</reference>
<evidence type="ECO:0000256" key="1">
    <source>
        <dbReference type="SAM" id="Phobius"/>
    </source>
</evidence>